<accession>A0A8S2Z3M5</accession>
<reference evidence="2" key="1">
    <citation type="submission" date="2021-02" db="EMBL/GenBank/DDBJ databases">
        <authorList>
            <person name="Nowell W R."/>
        </authorList>
    </citation>
    <scope>NUCLEOTIDE SEQUENCE</scope>
</reference>
<dbReference type="AlphaFoldDB" id="A0A8S2Z3M5"/>
<dbReference type="Proteomes" id="UP000681722">
    <property type="component" value="Unassembled WGS sequence"/>
</dbReference>
<evidence type="ECO:0000256" key="1">
    <source>
        <dbReference type="SAM" id="MobiDB-lite"/>
    </source>
</evidence>
<dbReference type="EMBL" id="CAJOBC010129790">
    <property type="protein sequence ID" value="CAF4608625.1"/>
    <property type="molecule type" value="Genomic_DNA"/>
</dbReference>
<protein>
    <submittedName>
        <fullName evidence="2">Uncharacterized protein</fullName>
    </submittedName>
</protein>
<name>A0A8S2Z3M5_9BILA</name>
<evidence type="ECO:0000313" key="2">
    <source>
        <dbReference type="EMBL" id="CAF4608625.1"/>
    </source>
</evidence>
<evidence type="ECO:0000313" key="3">
    <source>
        <dbReference type="Proteomes" id="UP000681722"/>
    </source>
</evidence>
<sequence>MPPLHRHKRRPTDPPTLDADKIDILKSTIRNKFCMTEKFFATYYELCIVQTLRTKCSNAKIKKRQTEKAAALSTRADDDGGDTGADNRT</sequence>
<feature type="region of interest" description="Disordered" evidence="1">
    <location>
        <begin position="59"/>
        <end position="89"/>
    </location>
</feature>
<proteinExistence type="predicted"/>
<comment type="caution">
    <text evidence="2">The sequence shown here is derived from an EMBL/GenBank/DDBJ whole genome shotgun (WGS) entry which is preliminary data.</text>
</comment>
<organism evidence="2 3">
    <name type="scientific">Didymodactylos carnosus</name>
    <dbReference type="NCBI Taxonomy" id="1234261"/>
    <lineage>
        <taxon>Eukaryota</taxon>
        <taxon>Metazoa</taxon>
        <taxon>Spiralia</taxon>
        <taxon>Gnathifera</taxon>
        <taxon>Rotifera</taxon>
        <taxon>Eurotatoria</taxon>
        <taxon>Bdelloidea</taxon>
        <taxon>Philodinida</taxon>
        <taxon>Philodinidae</taxon>
        <taxon>Didymodactylos</taxon>
    </lineage>
</organism>
<gene>
    <name evidence="2" type="ORF">SRO942_LOCUS49132</name>
</gene>
<feature type="non-terminal residue" evidence="2">
    <location>
        <position position="89"/>
    </location>
</feature>